<dbReference type="EMBL" id="RQJO01000009">
    <property type="protein sequence ID" value="RRB02834.1"/>
    <property type="molecule type" value="Genomic_DNA"/>
</dbReference>
<name>A0A3P1BQ81_9BACT</name>
<evidence type="ECO:0000313" key="1">
    <source>
        <dbReference type="EMBL" id="RRB02834.1"/>
    </source>
</evidence>
<comment type="caution">
    <text evidence="1">The sequence shown here is derived from an EMBL/GenBank/DDBJ whole genome shotgun (WGS) entry which is preliminary data.</text>
</comment>
<keyword evidence="2" id="KW-1185">Reference proteome</keyword>
<gene>
    <name evidence="1" type="ORF">EHT25_20565</name>
</gene>
<proteinExistence type="predicted"/>
<dbReference type="AlphaFoldDB" id="A0A3P1BQ81"/>
<organism evidence="1 2">
    <name type="scientific">Larkinella rosea</name>
    <dbReference type="NCBI Taxonomy" id="2025312"/>
    <lineage>
        <taxon>Bacteria</taxon>
        <taxon>Pseudomonadati</taxon>
        <taxon>Bacteroidota</taxon>
        <taxon>Cytophagia</taxon>
        <taxon>Cytophagales</taxon>
        <taxon>Spirosomataceae</taxon>
        <taxon>Larkinella</taxon>
    </lineage>
</organism>
<dbReference type="OrthoDB" id="1488158at2"/>
<protein>
    <submittedName>
        <fullName evidence="1">Uncharacterized protein</fullName>
    </submittedName>
</protein>
<reference evidence="1 2" key="1">
    <citation type="submission" date="2018-11" db="EMBL/GenBank/DDBJ databases">
        <authorList>
            <person name="Zhou Z."/>
            <person name="Wang G."/>
        </authorList>
    </citation>
    <scope>NUCLEOTIDE SEQUENCE [LARGE SCALE GENOMIC DNA]</scope>
    <source>
        <strain evidence="1 2">KCTC52004</strain>
    </source>
</reference>
<sequence>MDGSVPAGNFSGQGLLVWNFAGATHVPVSFSNLQVVKAFNSATGGCATGGQMTSGSADAALVSQLQTIVDQVSPTGPTSFSGTLGEALVALNQTMKNPNPDKTAVGQLTSAILQGLSQWKEAIQTTYGSTRSADLKPVLEEIDGLITAVNQANQCAQLSTCVLDQTLLQTTLSTRIFVANQQLTDLANLPTDPKARIAAQENCQLDVSHFDATNLAILPINVHLLMAHGCVGGSITWSNGTPANGAPNGTTLTWANGETDQLLGGVFSDRALVVKPNTQTTYTAICQMPTGKNCTQSIPITVSSPDCPPFTITASATTFERGQTITLTASGCSGNVSWANDLGSGNQLTVMPATDFIASATCYQPNLTCFSNAIAIQLVPTCIQSMYVQQEKVIDPGIGNTKRERTLAVLGCETGYLTWQKKGQADASVNGRTFVMTDIKGPISVTVTCTLSGQPPCPPVSQIFPEPIPECTTLLLLTSRDDATTPPPGYTNLYSTFKKPFVLTDPTGKHYNASPGDVVSVPVLAKDQVYTAQFDNGCTASKLVPALSYTTTWLNYNNGSPRTLTDPLSRTNDPVAYTADVDAPDIQLKLKSACAGKVTWRSSAEPTLRLEASELILTHSYSTLTPRSTLFPNSDSSRVQSLYVPFPLVTTTYQASCQVTSGGTTTVFPATNAKTIVVVSNSCLKLTASAKTLTQGEALTLQAVGCSGTVKWSTDGNVVGIGTTITHTPVLATTPGSVVYTAQCDNPNCSESVTVQLKPTQLAVTASKTTVAIAEAVSLTASGCSGGLVVWSTGETGPILTVQPLEQTTYTATCLINGVSLSQKSVTLSVINTAPDPIECPPFSLAANSATVVRCAEQTITFSPKGCPVGSIVTWSDGHVGAYNEPYALVVNTTLTMTATCKTPYGIEAVASLRIEAVPPTLSVSPGEVYAGFPATLRASGCSTDNCQPGSYTWTNKTSGQTYSGASITITLTQSTTFVVSCSNGQSAQVNVNIKTNDENKCTLPSGILVNASRNISPTTYFVNASWCDVTYAISWRKTGVDHKTVDYPSARNKRSFTVTRPPMGQIYDSNGQPFGKPFPQYETYTVACVRNGTPCVFTAGNVASYDPTFPDLGGYDTKDATESPLSPPDPCKELSFVEKGGFKNVTRNAGMSKRPRLPMCCTPTGVPVAKWSGQRPVANNC</sequence>
<evidence type="ECO:0000313" key="2">
    <source>
        <dbReference type="Proteomes" id="UP000271925"/>
    </source>
</evidence>
<dbReference type="RefSeq" id="WP_124876997.1">
    <property type="nucleotide sequence ID" value="NZ_RQJO01000009.1"/>
</dbReference>
<dbReference type="Proteomes" id="UP000271925">
    <property type="component" value="Unassembled WGS sequence"/>
</dbReference>
<accession>A0A3P1BQ81</accession>